<evidence type="ECO:0000313" key="2">
    <source>
        <dbReference type="Proteomes" id="UP001243330"/>
    </source>
</evidence>
<name>A0AAD9A3J3_9PEZI</name>
<keyword evidence="2" id="KW-1185">Reference proteome</keyword>
<dbReference type="EMBL" id="JAQOWY010000551">
    <property type="protein sequence ID" value="KAK1840553.1"/>
    <property type="molecule type" value="Genomic_DNA"/>
</dbReference>
<dbReference type="AlphaFoldDB" id="A0AAD9A3J3"/>
<reference evidence="1" key="1">
    <citation type="submission" date="2023-01" db="EMBL/GenBank/DDBJ databases">
        <title>Colletotrichum chrysophilum M932 genome sequence.</title>
        <authorList>
            <person name="Baroncelli R."/>
        </authorList>
    </citation>
    <scope>NUCLEOTIDE SEQUENCE</scope>
    <source>
        <strain evidence="1">M932</strain>
    </source>
</reference>
<dbReference type="Proteomes" id="UP001243330">
    <property type="component" value="Unassembled WGS sequence"/>
</dbReference>
<proteinExistence type="predicted"/>
<sequence length="59" mass="6651">MTLWTLPETSECAICGSILCALYRTTQTTGTGRRPGWPRFTPSLTLPLLRRLRLTVLMV</sequence>
<organism evidence="1 2">
    <name type="scientific">Colletotrichum chrysophilum</name>
    <dbReference type="NCBI Taxonomy" id="1836956"/>
    <lineage>
        <taxon>Eukaryota</taxon>
        <taxon>Fungi</taxon>
        <taxon>Dikarya</taxon>
        <taxon>Ascomycota</taxon>
        <taxon>Pezizomycotina</taxon>
        <taxon>Sordariomycetes</taxon>
        <taxon>Hypocreomycetidae</taxon>
        <taxon>Glomerellales</taxon>
        <taxon>Glomerellaceae</taxon>
        <taxon>Colletotrichum</taxon>
        <taxon>Colletotrichum gloeosporioides species complex</taxon>
    </lineage>
</organism>
<protein>
    <submittedName>
        <fullName evidence="1">Uncharacterized protein</fullName>
    </submittedName>
</protein>
<accession>A0AAD9A3J3</accession>
<gene>
    <name evidence="1" type="ORF">CCHR01_16827</name>
</gene>
<comment type="caution">
    <text evidence="1">The sequence shown here is derived from an EMBL/GenBank/DDBJ whole genome shotgun (WGS) entry which is preliminary data.</text>
</comment>
<evidence type="ECO:0000313" key="1">
    <source>
        <dbReference type="EMBL" id="KAK1840553.1"/>
    </source>
</evidence>